<dbReference type="KEGG" id="dwi:6639465"/>
<dbReference type="STRING" id="7260.B4MKQ7"/>
<name>B4MKQ7_DROWI</name>
<accession>B4MKQ7</accession>
<reference evidence="1 2" key="1">
    <citation type="journal article" date="2007" name="Nature">
        <title>Evolution of genes and genomes on the Drosophila phylogeny.</title>
        <authorList>
            <consortium name="Drosophila 12 Genomes Consortium"/>
            <person name="Clark A.G."/>
            <person name="Eisen M.B."/>
            <person name="Smith D.R."/>
            <person name="Bergman C.M."/>
            <person name="Oliver B."/>
            <person name="Markow T.A."/>
            <person name="Kaufman T.C."/>
            <person name="Kellis M."/>
            <person name="Gelbart W."/>
            <person name="Iyer V.N."/>
            <person name="Pollard D.A."/>
            <person name="Sackton T.B."/>
            <person name="Larracuente A.M."/>
            <person name="Singh N.D."/>
            <person name="Abad J.P."/>
            <person name="Abt D.N."/>
            <person name="Adryan B."/>
            <person name="Aguade M."/>
            <person name="Akashi H."/>
            <person name="Anderson W.W."/>
            <person name="Aquadro C.F."/>
            <person name="Ardell D.H."/>
            <person name="Arguello R."/>
            <person name="Artieri C.G."/>
            <person name="Barbash D.A."/>
            <person name="Barker D."/>
            <person name="Barsanti P."/>
            <person name="Batterham P."/>
            <person name="Batzoglou S."/>
            <person name="Begun D."/>
            <person name="Bhutkar A."/>
            <person name="Blanco E."/>
            <person name="Bosak S.A."/>
            <person name="Bradley R.K."/>
            <person name="Brand A.D."/>
            <person name="Brent M.R."/>
            <person name="Brooks A.N."/>
            <person name="Brown R.H."/>
            <person name="Butlin R.K."/>
            <person name="Caggese C."/>
            <person name="Calvi B.R."/>
            <person name="Bernardo de Carvalho A."/>
            <person name="Caspi A."/>
            <person name="Castrezana S."/>
            <person name="Celniker S.E."/>
            <person name="Chang J.L."/>
            <person name="Chapple C."/>
            <person name="Chatterji S."/>
            <person name="Chinwalla A."/>
            <person name="Civetta A."/>
            <person name="Clifton S.W."/>
            <person name="Comeron J.M."/>
            <person name="Costello J.C."/>
            <person name="Coyne J.A."/>
            <person name="Daub J."/>
            <person name="David R.G."/>
            <person name="Delcher A.L."/>
            <person name="Delehaunty K."/>
            <person name="Do C.B."/>
            <person name="Ebling H."/>
            <person name="Edwards K."/>
            <person name="Eickbush T."/>
            <person name="Evans J.D."/>
            <person name="Filipski A."/>
            <person name="Findeiss S."/>
            <person name="Freyhult E."/>
            <person name="Fulton L."/>
            <person name="Fulton R."/>
            <person name="Garcia A.C."/>
            <person name="Gardiner A."/>
            <person name="Garfield D.A."/>
            <person name="Garvin B.E."/>
            <person name="Gibson G."/>
            <person name="Gilbert D."/>
            <person name="Gnerre S."/>
            <person name="Godfrey J."/>
            <person name="Good R."/>
            <person name="Gotea V."/>
            <person name="Gravely B."/>
            <person name="Greenberg A.J."/>
            <person name="Griffiths-Jones S."/>
            <person name="Gross S."/>
            <person name="Guigo R."/>
            <person name="Gustafson E.A."/>
            <person name="Haerty W."/>
            <person name="Hahn M.W."/>
            <person name="Halligan D.L."/>
            <person name="Halpern A.L."/>
            <person name="Halter G.M."/>
            <person name="Han M.V."/>
            <person name="Heger A."/>
            <person name="Hillier L."/>
            <person name="Hinrichs A.S."/>
            <person name="Holmes I."/>
            <person name="Hoskins R.A."/>
            <person name="Hubisz M.J."/>
            <person name="Hultmark D."/>
            <person name="Huntley M.A."/>
            <person name="Jaffe D.B."/>
            <person name="Jagadeeshan S."/>
            <person name="Jeck W.R."/>
            <person name="Johnson J."/>
            <person name="Jones C.D."/>
            <person name="Jordan W.C."/>
            <person name="Karpen G.H."/>
            <person name="Kataoka E."/>
            <person name="Keightley P.D."/>
            <person name="Kheradpour P."/>
            <person name="Kirkness E.F."/>
            <person name="Koerich L.B."/>
            <person name="Kristiansen K."/>
            <person name="Kudrna D."/>
            <person name="Kulathinal R.J."/>
            <person name="Kumar S."/>
            <person name="Kwok R."/>
            <person name="Lander E."/>
            <person name="Langley C.H."/>
            <person name="Lapoint R."/>
            <person name="Lazzaro B.P."/>
            <person name="Lee S.J."/>
            <person name="Levesque L."/>
            <person name="Li R."/>
            <person name="Lin C.F."/>
            <person name="Lin M.F."/>
            <person name="Lindblad-Toh K."/>
            <person name="Llopart A."/>
            <person name="Long M."/>
            <person name="Low L."/>
            <person name="Lozovsky E."/>
            <person name="Lu J."/>
            <person name="Luo M."/>
            <person name="Machado C.A."/>
            <person name="Makalowski W."/>
            <person name="Marzo M."/>
            <person name="Matsuda M."/>
            <person name="Matzkin L."/>
            <person name="McAllister B."/>
            <person name="McBride C.S."/>
            <person name="McKernan B."/>
            <person name="McKernan K."/>
            <person name="Mendez-Lago M."/>
            <person name="Minx P."/>
            <person name="Mollenhauer M.U."/>
            <person name="Montooth K."/>
            <person name="Mount S.M."/>
            <person name="Mu X."/>
            <person name="Myers E."/>
            <person name="Negre B."/>
            <person name="Newfeld S."/>
            <person name="Nielsen R."/>
            <person name="Noor M.A."/>
            <person name="O'Grady P."/>
            <person name="Pachter L."/>
            <person name="Papaceit M."/>
            <person name="Parisi M.J."/>
            <person name="Parisi M."/>
            <person name="Parts L."/>
            <person name="Pedersen J.S."/>
            <person name="Pesole G."/>
            <person name="Phillippy A.M."/>
            <person name="Ponting C.P."/>
            <person name="Pop M."/>
            <person name="Porcelli D."/>
            <person name="Powell J.R."/>
            <person name="Prohaska S."/>
            <person name="Pruitt K."/>
            <person name="Puig M."/>
            <person name="Quesneville H."/>
            <person name="Ram K.R."/>
            <person name="Rand D."/>
            <person name="Rasmussen M.D."/>
            <person name="Reed L.K."/>
            <person name="Reenan R."/>
            <person name="Reily A."/>
            <person name="Remington K.A."/>
            <person name="Rieger T.T."/>
            <person name="Ritchie M.G."/>
            <person name="Robin C."/>
            <person name="Rogers Y.H."/>
            <person name="Rohde C."/>
            <person name="Rozas J."/>
            <person name="Rubenfield M.J."/>
            <person name="Ruiz A."/>
            <person name="Russo S."/>
            <person name="Salzberg S.L."/>
            <person name="Sanchez-Gracia A."/>
            <person name="Saranga D.J."/>
            <person name="Sato H."/>
            <person name="Schaeffer S.W."/>
            <person name="Schatz M.C."/>
            <person name="Schlenke T."/>
            <person name="Schwartz R."/>
            <person name="Segarra C."/>
            <person name="Singh R.S."/>
            <person name="Sirot L."/>
            <person name="Sirota M."/>
            <person name="Sisneros N.B."/>
            <person name="Smith C.D."/>
            <person name="Smith T.F."/>
            <person name="Spieth J."/>
            <person name="Stage D.E."/>
            <person name="Stark A."/>
            <person name="Stephan W."/>
            <person name="Strausberg R.L."/>
            <person name="Strempel S."/>
            <person name="Sturgill D."/>
            <person name="Sutton G."/>
            <person name="Sutton G.G."/>
            <person name="Tao W."/>
            <person name="Teichmann S."/>
            <person name="Tobari Y.N."/>
            <person name="Tomimura Y."/>
            <person name="Tsolas J.M."/>
            <person name="Valente V.L."/>
            <person name="Venter E."/>
            <person name="Venter J.C."/>
            <person name="Vicario S."/>
            <person name="Vieira F.G."/>
            <person name="Vilella A.J."/>
            <person name="Villasante A."/>
            <person name="Walenz B."/>
            <person name="Wang J."/>
            <person name="Wasserman M."/>
            <person name="Watts T."/>
            <person name="Wilson D."/>
            <person name="Wilson R.K."/>
            <person name="Wing R.A."/>
            <person name="Wolfner M.F."/>
            <person name="Wong A."/>
            <person name="Wong G.K."/>
            <person name="Wu C.I."/>
            <person name="Wu G."/>
            <person name="Yamamoto D."/>
            <person name="Yang H.P."/>
            <person name="Yang S.P."/>
            <person name="Yorke J.A."/>
            <person name="Yoshida K."/>
            <person name="Zdobnov E."/>
            <person name="Zhang P."/>
            <person name="Zhang Y."/>
            <person name="Zimin A.V."/>
            <person name="Baldwin J."/>
            <person name="Abdouelleil A."/>
            <person name="Abdulkadir J."/>
            <person name="Abebe A."/>
            <person name="Abera B."/>
            <person name="Abreu J."/>
            <person name="Acer S.C."/>
            <person name="Aftuck L."/>
            <person name="Alexander A."/>
            <person name="An P."/>
            <person name="Anderson E."/>
            <person name="Anderson S."/>
            <person name="Arachi H."/>
            <person name="Azer M."/>
            <person name="Bachantsang P."/>
            <person name="Barry A."/>
            <person name="Bayul T."/>
            <person name="Berlin A."/>
            <person name="Bessette D."/>
            <person name="Bloom T."/>
            <person name="Blye J."/>
            <person name="Boguslavskiy L."/>
            <person name="Bonnet C."/>
            <person name="Boukhgalter B."/>
            <person name="Bourzgui I."/>
            <person name="Brown A."/>
            <person name="Cahill P."/>
            <person name="Channer S."/>
            <person name="Cheshatsang Y."/>
            <person name="Chuda L."/>
            <person name="Citroen M."/>
            <person name="Collymore A."/>
            <person name="Cooke P."/>
            <person name="Costello M."/>
            <person name="D'Aco K."/>
            <person name="Daza R."/>
            <person name="De Haan G."/>
            <person name="DeGray S."/>
            <person name="DeMaso C."/>
            <person name="Dhargay N."/>
            <person name="Dooley K."/>
            <person name="Dooley E."/>
            <person name="Doricent M."/>
            <person name="Dorje P."/>
            <person name="Dorjee K."/>
            <person name="Dupes A."/>
            <person name="Elong R."/>
            <person name="Falk J."/>
            <person name="Farina A."/>
            <person name="Faro S."/>
            <person name="Ferguson D."/>
            <person name="Fisher S."/>
            <person name="Foley C.D."/>
            <person name="Franke A."/>
            <person name="Friedrich D."/>
            <person name="Gadbois L."/>
            <person name="Gearin G."/>
            <person name="Gearin C.R."/>
            <person name="Giannoukos G."/>
            <person name="Goode T."/>
            <person name="Graham J."/>
            <person name="Grandbois E."/>
            <person name="Grewal S."/>
            <person name="Gyaltsen K."/>
            <person name="Hafez N."/>
            <person name="Hagos B."/>
            <person name="Hall J."/>
            <person name="Henson C."/>
            <person name="Hollinger A."/>
            <person name="Honan T."/>
            <person name="Huard M.D."/>
            <person name="Hughes L."/>
            <person name="Hurhula B."/>
            <person name="Husby M.E."/>
            <person name="Kamat A."/>
            <person name="Kanga B."/>
            <person name="Kashin S."/>
            <person name="Khazanovich D."/>
            <person name="Kisner P."/>
            <person name="Lance K."/>
            <person name="Lara M."/>
            <person name="Lee W."/>
            <person name="Lennon N."/>
            <person name="Letendre F."/>
            <person name="LeVine R."/>
            <person name="Lipovsky A."/>
            <person name="Liu X."/>
            <person name="Liu J."/>
            <person name="Liu S."/>
            <person name="Lokyitsang T."/>
            <person name="Lokyitsang Y."/>
            <person name="Lubonja R."/>
            <person name="Lui A."/>
            <person name="MacDonald P."/>
            <person name="Magnisalis V."/>
            <person name="Maru K."/>
            <person name="Matthews C."/>
            <person name="McCusker W."/>
            <person name="McDonough S."/>
            <person name="Mehta T."/>
            <person name="Meldrim J."/>
            <person name="Meneus L."/>
            <person name="Mihai O."/>
            <person name="Mihalev A."/>
            <person name="Mihova T."/>
            <person name="Mittelman R."/>
            <person name="Mlenga V."/>
            <person name="Montmayeur A."/>
            <person name="Mulrain L."/>
            <person name="Navidi A."/>
            <person name="Naylor J."/>
            <person name="Negash T."/>
            <person name="Nguyen T."/>
            <person name="Nguyen N."/>
            <person name="Nicol R."/>
            <person name="Norbu C."/>
            <person name="Norbu N."/>
            <person name="Novod N."/>
            <person name="O'Neill B."/>
            <person name="Osman S."/>
            <person name="Markiewicz E."/>
            <person name="Oyono O.L."/>
            <person name="Patti C."/>
            <person name="Phunkhang P."/>
            <person name="Pierre F."/>
            <person name="Priest M."/>
            <person name="Raghuraman S."/>
            <person name="Rege F."/>
            <person name="Reyes R."/>
            <person name="Rise C."/>
            <person name="Rogov P."/>
            <person name="Ross K."/>
            <person name="Ryan E."/>
            <person name="Settipalli S."/>
            <person name="Shea T."/>
            <person name="Sherpa N."/>
            <person name="Shi L."/>
            <person name="Shih D."/>
            <person name="Sparrow T."/>
            <person name="Spaulding J."/>
            <person name="Stalker J."/>
            <person name="Stange-Thomann N."/>
            <person name="Stavropoulos S."/>
            <person name="Stone C."/>
            <person name="Strader C."/>
            <person name="Tesfaye S."/>
            <person name="Thomson T."/>
            <person name="Thoulutsang Y."/>
            <person name="Thoulutsang D."/>
            <person name="Topham K."/>
            <person name="Topping I."/>
            <person name="Tsamla T."/>
            <person name="Vassiliev H."/>
            <person name="Vo A."/>
            <person name="Wangchuk T."/>
            <person name="Wangdi T."/>
            <person name="Weiand M."/>
            <person name="Wilkinson J."/>
            <person name="Wilson A."/>
            <person name="Yadav S."/>
            <person name="Young G."/>
            <person name="Yu Q."/>
            <person name="Zembek L."/>
            <person name="Zhong D."/>
            <person name="Zimmer A."/>
            <person name="Zwirko Z."/>
            <person name="Jaffe D.B."/>
            <person name="Alvarez P."/>
            <person name="Brockman W."/>
            <person name="Butler J."/>
            <person name="Chin C."/>
            <person name="Gnerre S."/>
            <person name="Grabherr M."/>
            <person name="Kleber M."/>
            <person name="Mauceli E."/>
            <person name="MacCallum I."/>
        </authorList>
    </citation>
    <scope>NUCLEOTIDE SEQUENCE [LARGE SCALE GENOMIC DNA]</scope>
    <source>
        <strain evidence="2">Tucson 14030-0811.24</strain>
    </source>
</reference>
<evidence type="ECO:0000313" key="2">
    <source>
        <dbReference type="Proteomes" id="UP000007798"/>
    </source>
</evidence>
<evidence type="ECO:0000313" key="1">
    <source>
        <dbReference type="EMBL" id="EDW72763.1"/>
    </source>
</evidence>
<gene>
    <name evidence="1" type="primary">Dwil\GK17010</name>
    <name evidence="1" type="ORF">Dwil_GK17010</name>
</gene>
<organism evidence="1 2">
    <name type="scientific">Drosophila willistoni</name>
    <name type="common">Fruit fly</name>
    <dbReference type="NCBI Taxonomy" id="7260"/>
    <lineage>
        <taxon>Eukaryota</taxon>
        <taxon>Metazoa</taxon>
        <taxon>Ecdysozoa</taxon>
        <taxon>Arthropoda</taxon>
        <taxon>Hexapoda</taxon>
        <taxon>Insecta</taxon>
        <taxon>Pterygota</taxon>
        <taxon>Neoptera</taxon>
        <taxon>Endopterygota</taxon>
        <taxon>Diptera</taxon>
        <taxon>Brachycera</taxon>
        <taxon>Muscomorpha</taxon>
        <taxon>Ephydroidea</taxon>
        <taxon>Drosophilidae</taxon>
        <taxon>Drosophila</taxon>
        <taxon>Sophophora</taxon>
    </lineage>
</organism>
<dbReference type="eggNOG" id="ENOG502T93K">
    <property type="taxonomic scope" value="Eukaryota"/>
</dbReference>
<dbReference type="OrthoDB" id="7850102at2759"/>
<dbReference type="HOGENOM" id="CLU_714290_0_0_1"/>
<proteinExistence type="predicted"/>
<dbReference type="PhylomeDB" id="B4MKQ7"/>
<dbReference type="AlphaFoldDB" id="B4MKQ7"/>
<dbReference type="EMBL" id="CH963847">
    <property type="protein sequence ID" value="EDW72763.1"/>
    <property type="molecule type" value="Genomic_DNA"/>
</dbReference>
<dbReference type="OMA" id="DKFARNC"/>
<protein>
    <recommendedName>
        <fullName evidence="3">DUF4485 domain-containing protein</fullName>
    </recommendedName>
</protein>
<dbReference type="Proteomes" id="UP000007798">
    <property type="component" value="Unassembled WGS sequence"/>
</dbReference>
<evidence type="ECO:0008006" key="3">
    <source>
        <dbReference type="Google" id="ProtNLM"/>
    </source>
</evidence>
<dbReference type="InParanoid" id="B4MKQ7"/>
<keyword evidence="2" id="KW-1185">Reference proteome</keyword>
<sequence length="385" mass="44973">MGGLSECALDRHFAAQLRVISNLKVNKLRKSDHGITQQWLKIFSQVSGQEKYARNCLMLLMYGQLKEMGRLGKPFTDPRNTQRHLDDVLSEYNGKIYMAKPDSKDNDDALTNMACCGDISHTTEDDHLSHKLDHKISSIKDLWQANQKFIKEIDLLHSQTSDLALDSKNRKLNTQKQISFQLPNSTKTKGENNPDIMSDIWKSSMQAMNRLKKWTGPNEQIDFLSTCLQHEINNMPELQEQVAKLDRHFEHVVNFLIEQTCERHDKNMMNLYDRLFKQQKELQQVKEEHLRQLNHMLEYQNRQKQISDEQFMWEKNANRTARATTDRYGHKNSKTQIESEYQQCYPNDVQTTEMNFNANNNVGDQPMGQPMYDNGSCSYCKARSQ</sequence>